<evidence type="ECO:0000313" key="3">
    <source>
        <dbReference type="Proteomes" id="UP001602089"/>
    </source>
</evidence>
<keyword evidence="3" id="KW-1185">Reference proteome</keyword>
<comment type="caution">
    <text evidence="2">The sequence shown here is derived from an EMBL/GenBank/DDBJ whole genome shotgun (WGS) entry which is preliminary data.</text>
</comment>
<proteinExistence type="predicted"/>
<accession>A0ABW6T989</accession>
<name>A0ABW6T989_9NOCA</name>
<organism evidence="2 3">
    <name type="scientific">Nocardia elegans</name>
    <dbReference type="NCBI Taxonomy" id="300029"/>
    <lineage>
        <taxon>Bacteria</taxon>
        <taxon>Bacillati</taxon>
        <taxon>Actinomycetota</taxon>
        <taxon>Actinomycetes</taxon>
        <taxon>Mycobacteriales</taxon>
        <taxon>Nocardiaceae</taxon>
        <taxon>Nocardia</taxon>
    </lineage>
</organism>
<protein>
    <submittedName>
        <fullName evidence="2">Uncharacterized protein</fullName>
    </submittedName>
</protein>
<dbReference type="EMBL" id="JBIATK010000001">
    <property type="protein sequence ID" value="MFF4021933.1"/>
    <property type="molecule type" value="Genomic_DNA"/>
</dbReference>
<evidence type="ECO:0000256" key="1">
    <source>
        <dbReference type="SAM" id="MobiDB-lite"/>
    </source>
</evidence>
<feature type="compositionally biased region" description="Polar residues" evidence="1">
    <location>
        <begin position="353"/>
        <end position="364"/>
    </location>
</feature>
<gene>
    <name evidence="2" type="ORF">ACFYY5_03735</name>
</gene>
<sequence length="463" mass="44756">MMEPGLDRSIVDLLRQSAMGSIVDRPVNDVLREMGLPGLPQLPPAPPLPQLPPLPVLDLHALTKPITDLAGSFGTGKLGGGPGADPTQVLSQISAVLQTVVQLGTTAMQTAMSLWQGAGALSAAAKSTQAAADGTAVAGQGAQMSLGTTAAAGSVFTGNALMTGITSKYLTSLAAAAPFIVTPPGQVFVLAMSAQTLAEALAVVTKTRVELTAHSAKMAHTGQKVKITNVPHGVSNVAAQRVAVPQASLKSVAGTTSRLSATPSGMSLATNASSSSSAAGNATQYVSQALQMVQSLSAVGGAGAQAATGLTGRAAKPIAAPVPAAGGTPAAAGSGSGSGAPGGIGAPAAGPSEMSSSLQAARTPSIMTEAAVTASTESAIASSGTAGSPGMMPMTPGAGAAGMARAASDSSSASDAVRGQLVTAAHGNDVVGDIAGVSLPVVGAADAVTTTPDTEPPDKALTL</sequence>
<feature type="region of interest" description="Disordered" evidence="1">
    <location>
        <begin position="325"/>
        <end position="364"/>
    </location>
</feature>
<dbReference type="Proteomes" id="UP001602089">
    <property type="component" value="Unassembled WGS sequence"/>
</dbReference>
<evidence type="ECO:0000313" key="2">
    <source>
        <dbReference type="EMBL" id="MFF4021933.1"/>
    </source>
</evidence>
<dbReference type="RefSeq" id="WP_387128976.1">
    <property type="nucleotide sequence ID" value="NZ_JADLPS010000002.1"/>
</dbReference>
<feature type="compositionally biased region" description="Gly residues" evidence="1">
    <location>
        <begin position="334"/>
        <end position="345"/>
    </location>
</feature>
<reference evidence="2 3" key="1">
    <citation type="submission" date="2024-10" db="EMBL/GenBank/DDBJ databases">
        <title>The Natural Products Discovery Center: Release of the First 8490 Sequenced Strains for Exploring Actinobacteria Biosynthetic Diversity.</title>
        <authorList>
            <person name="Kalkreuter E."/>
            <person name="Kautsar S.A."/>
            <person name="Yang D."/>
            <person name="Bader C.D."/>
            <person name="Teijaro C.N."/>
            <person name="Fluegel L."/>
            <person name="Davis C.M."/>
            <person name="Simpson J.R."/>
            <person name="Lauterbach L."/>
            <person name="Steele A.D."/>
            <person name="Gui C."/>
            <person name="Meng S."/>
            <person name="Li G."/>
            <person name="Viehrig K."/>
            <person name="Ye F."/>
            <person name="Su P."/>
            <person name="Kiefer A.F."/>
            <person name="Nichols A."/>
            <person name="Cepeda A.J."/>
            <person name="Yan W."/>
            <person name="Fan B."/>
            <person name="Jiang Y."/>
            <person name="Adhikari A."/>
            <person name="Zheng C.-J."/>
            <person name="Schuster L."/>
            <person name="Cowan T.M."/>
            <person name="Smanski M.J."/>
            <person name="Chevrette M.G."/>
            <person name="De Carvalho L.P.S."/>
            <person name="Shen B."/>
        </authorList>
    </citation>
    <scope>NUCLEOTIDE SEQUENCE [LARGE SCALE GENOMIC DNA]</scope>
    <source>
        <strain evidence="2 3">NPDC001867</strain>
    </source>
</reference>